<sequence>MIILILFLVAAVRRRRHKLRLSPIPEHLLVNERCNVLSNDTTGCANAVQAQYARERMRSPLLRGMKAIAWDDGMCFDGISRVHSAALARAIRHEGNGMYKSDACRLAQLAEHGGYYLDNDVVPHIDVRELGAARVGCASHPSFIAVRQSWEPVQFLNAFVAATPRHPIIMRALNLTARFYNVDTPPERGGLDGGLREWWVGRSMGNLPYTDPGSTACDALLLWEHRPRQRMLDCAQGPLAAMFQFYESEQADLLPLDLDTAGRIKLLSLSA</sequence>
<dbReference type="GO" id="GO:0000030">
    <property type="term" value="F:mannosyltransferase activity"/>
    <property type="evidence" value="ECO:0007669"/>
    <property type="project" value="TreeGrafter"/>
</dbReference>
<dbReference type="AlphaFoldDB" id="A0A0D3IVB7"/>
<accession>A0A0D3IVB7</accession>
<dbReference type="GO" id="GO:0051999">
    <property type="term" value="P:mannosyl-inositol phosphorylceramide biosynthetic process"/>
    <property type="evidence" value="ECO:0007669"/>
    <property type="project" value="TreeGrafter"/>
</dbReference>
<evidence type="ECO:0008006" key="4">
    <source>
        <dbReference type="Google" id="ProtNLM"/>
    </source>
</evidence>
<dbReference type="PANTHER" id="PTHR32385">
    <property type="entry name" value="MANNOSYL PHOSPHORYLINOSITOL CERAMIDE SYNTHASE"/>
    <property type="match status" value="1"/>
</dbReference>
<dbReference type="SUPFAM" id="SSF53448">
    <property type="entry name" value="Nucleotide-diphospho-sugar transferases"/>
    <property type="match status" value="1"/>
</dbReference>
<dbReference type="InterPro" id="IPR029044">
    <property type="entry name" value="Nucleotide-diphossugar_trans"/>
</dbReference>
<dbReference type="Pfam" id="PF04488">
    <property type="entry name" value="Gly_transf_sug"/>
    <property type="match status" value="1"/>
</dbReference>
<dbReference type="GO" id="GO:0016020">
    <property type="term" value="C:membrane"/>
    <property type="evidence" value="ECO:0007669"/>
    <property type="project" value="GOC"/>
</dbReference>
<protein>
    <recommendedName>
        <fullName evidence="4">Alpha 1,4-glycosyltransferase domain-containing protein</fullName>
    </recommendedName>
</protein>
<name>A0A0D3IVB7_EMIH1</name>
<dbReference type="Proteomes" id="UP000013827">
    <property type="component" value="Unassembled WGS sequence"/>
</dbReference>
<evidence type="ECO:0000313" key="2">
    <source>
        <dbReference type="EnsemblProtists" id="EOD15202"/>
    </source>
</evidence>
<evidence type="ECO:0000256" key="1">
    <source>
        <dbReference type="ARBA" id="ARBA00022679"/>
    </source>
</evidence>
<dbReference type="GeneID" id="17261346"/>
<keyword evidence="1" id="KW-0808">Transferase</keyword>
<dbReference type="InterPro" id="IPR007577">
    <property type="entry name" value="GlycoTrfase_DXD_sugar-bd_CS"/>
</dbReference>
<dbReference type="RefSeq" id="XP_005767631.1">
    <property type="nucleotide sequence ID" value="XM_005767574.1"/>
</dbReference>
<keyword evidence="3" id="KW-1185">Reference proteome</keyword>
<dbReference type="PANTHER" id="PTHR32385:SF15">
    <property type="entry name" value="INOSITOL PHOSPHOCERAMIDE MANNOSYLTRANSFERASE 1"/>
    <property type="match status" value="1"/>
</dbReference>
<organism evidence="2 3">
    <name type="scientific">Emiliania huxleyi (strain CCMP1516)</name>
    <dbReference type="NCBI Taxonomy" id="280463"/>
    <lineage>
        <taxon>Eukaryota</taxon>
        <taxon>Haptista</taxon>
        <taxon>Haptophyta</taxon>
        <taxon>Prymnesiophyceae</taxon>
        <taxon>Isochrysidales</taxon>
        <taxon>Noelaerhabdaceae</taxon>
        <taxon>Emiliania</taxon>
    </lineage>
</organism>
<reference evidence="3" key="1">
    <citation type="journal article" date="2013" name="Nature">
        <title>Pan genome of the phytoplankton Emiliania underpins its global distribution.</title>
        <authorList>
            <person name="Read B.A."/>
            <person name="Kegel J."/>
            <person name="Klute M.J."/>
            <person name="Kuo A."/>
            <person name="Lefebvre S.C."/>
            <person name="Maumus F."/>
            <person name="Mayer C."/>
            <person name="Miller J."/>
            <person name="Monier A."/>
            <person name="Salamov A."/>
            <person name="Young J."/>
            <person name="Aguilar M."/>
            <person name="Claverie J.M."/>
            <person name="Frickenhaus S."/>
            <person name="Gonzalez K."/>
            <person name="Herman E.K."/>
            <person name="Lin Y.C."/>
            <person name="Napier J."/>
            <person name="Ogata H."/>
            <person name="Sarno A.F."/>
            <person name="Shmutz J."/>
            <person name="Schroeder D."/>
            <person name="de Vargas C."/>
            <person name="Verret F."/>
            <person name="von Dassow P."/>
            <person name="Valentin K."/>
            <person name="Van de Peer Y."/>
            <person name="Wheeler G."/>
            <person name="Dacks J.B."/>
            <person name="Delwiche C.F."/>
            <person name="Dyhrman S.T."/>
            <person name="Glockner G."/>
            <person name="John U."/>
            <person name="Richards T."/>
            <person name="Worden A.Z."/>
            <person name="Zhang X."/>
            <person name="Grigoriev I.V."/>
            <person name="Allen A.E."/>
            <person name="Bidle K."/>
            <person name="Borodovsky M."/>
            <person name="Bowler C."/>
            <person name="Brownlee C."/>
            <person name="Cock J.M."/>
            <person name="Elias M."/>
            <person name="Gladyshev V.N."/>
            <person name="Groth M."/>
            <person name="Guda C."/>
            <person name="Hadaegh A."/>
            <person name="Iglesias-Rodriguez M.D."/>
            <person name="Jenkins J."/>
            <person name="Jones B.M."/>
            <person name="Lawson T."/>
            <person name="Leese F."/>
            <person name="Lindquist E."/>
            <person name="Lobanov A."/>
            <person name="Lomsadze A."/>
            <person name="Malik S.B."/>
            <person name="Marsh M.E."/>
            <person name="Mackinder L."/>
            <person name="Mock T."/>
            <person name="Mueller-Roeber B."/>
            <person name="Pagarete A."/>
            <person name="Parker M."/>
            <person name="Probert I."/>
            <person name="Quesneville H."/>
            <person name="Raines C."/>
            <person name="Rensing S.A."/>
            <person name="Riano-Pachon D.M."/>
            <person name="Richier S."/>
            <person name="Rokitta S."/>
            <person name="Shiraiwa Y."/>
            <person name="Soanes D.M."/>
            <person name="van der Giezen M."/>
            <person name="Wahlund T.M."/>
            <person name="Williams B."/>
            <person name="Wilson W."/>
            <person name="Wolfe G."/>
            <person name="Wurch L.L."/>
        </authorList>
    </citation>
    <scope>NUCLEOTIDE SEQUENCE</scope>
</reference>
<dbReference type="EnsemblProtists" id="EOD15202">
    <property type="protein sequence ID" value="EOD15202"/>
    <property type="gene ID" value="EMIHUDRAFT_245962"/>
</dbReference>
<evidence type="ECO:0000313" key="3">
    <source>
        <dbReference type="Proteomes" id="UP000013827"/>
    </source>
</evidence>
<dbReference type="PaxDb" id="2903-EOD15202"/>
<dbReference type="InterPro" id="IPR051706">
    <property type="entry name" value="Glycosyltransferase_domain"/>
</dbReference>
<proteinExistence type="predicted"/>
<dbReference type="Gene3D" id="3.90.550.20">
    <property type="match status" value="1"/>
</dbReference>
<dbReference type="KEGG" id="ehx:EMIHUDRAFT_245962"/>
<reference evidence="2" key="2">
    <citation type="submission" date="2024-10" db="UniProtKB">
        <authorList>
            <consortium name="EnsemblProtists"/>
        </authorList>
    </citation>
    <scope>IDENTIFICATION</scope>
</reference>
<dbReference type="HOGENOM" id="CLU_1028318_0_0_1"/>